<reference evidence="2" key="1">
    <citation type="submission" date="2022-01" db="EMBL/GenBank/DDBJ databases">
        <title>Colwellia maritima, isolated from seawater.</title>
        <authorList>
            <person name="Kristyanto S."/>
            <person name="Jung J."/>
            <person name="Jeon C.O."/>
        </authorList>
    </citation>
    <scope>NUCLEOTIDE SEQUENCE</scope>
    <source>
        <strain evidence="2">MSW7</strain>
    </source>
</reference>
<dbReference type="CDD" id="cd07067">
    <property type="entry name" value="HP_PGM_like"/>
    <property type="match status" value="1"/>
</dbReference>
<proteinExistence type="predicted"/>
<keyword evidence="3" id="KW-1185">Reference proteome</keyword>
<dbReference type="Pfam" id="PF00300">
    <property type="entry name" value="His_Phos_1"/>
    <property type="match status" value="1"/>
</dbReference>
<name>A0ABS9X7N0_9GAMM</name>
<evidence type="ECO:0000256" key="1">
    <source>
        <dbReference type="ARBA" id="ARBA00022801"/>
    </source>
</evidence>
<dbReference type="PANTHER" id="PTHR20935:SF0">
    <property type="entry name" value="SERINE_THREONINE-PROTEIN PHOSPHATASE PGAM5, MITOCHONDRIAL"/>
    <property type="match status" value="1"/>
</dbReference>
<dbReference type="InterPro" id="IPR029033">
    <property type="entry name" value="His_PPase_superfam"/>
</dbReference>
<comment type="caution">
    <text evidence="2">The sequence shown here is derived from an EMBL/GenBank/DDBJ whole genome shotgun (WGS) entry which is preliminary data.</text>
</comment>
<dbReference type="InterPro" id="IPR051021">
    <property type="entry name" value="Mito_Ser/Thr_phosphatase"/>
</dbReference>
<evidence type="ECO:0000313" key="2">
    <source>
        <dbReference type="EMBL" id="MCI2285777.1"/>
    </source>
</evidence>
<dbReference type="SMART" id="SM00855">
    <property type="entry name" value="PGAM"/>
    <property type="match status" value="1"/>
</dbReference>
<evidence type="ECO:0000313" key="3">
    <source>
        <dbReference type="Proteomes" id="UP001139646"/>
    </source>
</evidence>
<keyword evidence="1" id="KW-0378">Hydrolase</keyword>
<dbReference type="Gene3D" id="3.40.50.1240">
    <property type="entry name" value="Phosphoglycerate mutase-like"/>
    <property type="match status" value="1"/>
</dbReference>
<dbReference type="RefSeq" id="WP_242288684.1">
    <property type="nucleotide sequence ID" value="NZ_JAKKSL010000006.1"/>
</dbReference>
<dbReference type="EMBL" id="JAKKSL010000006">
    <property type="protein sequence ID" value="MCI2285777.1"/>
    <property type="molecule type" value="Genomic_DNA"/>
</dbReference>
<dbReference type="InterPro" id="IPR013078">
    <property type="entry name" value="His_Pase_superF_clade-1"/>
</dbReference>
<gene>
    <name evidence="2" type="ORF">L3081_23355</name>
</gene>
<dbReference type="PANTHER" id="PTHR20935">
    <property type="entry name" value="PHOSPHOGLYCERATE MUTASE-RELATED"/>
    <property type="match status" value="1"/>
</dbReference>
<dbReference type="SUPFAM" id="SSF53254">
    <property type="entry name" value="Phosphoglycerate mutase-like"/>
    <property type="match status" value="1"/>
</dbReference>
<accession>A0ABS9X7N0</accession>
<organism evidence="2 3">
    <name type="scientific">Colwellia maritima</name>
    <dbReference type="NCBI Taxonomy" id="2912588"/>
    <lineage>
        <taxon>Bacteria</taxon>
        <taxon>Pseudomonadati</taxon>
        <taxon>Pseudomonadota</taxon>
        <taxon>Gammaproteobacteria</taxon>
        <taxon>Alteromonadales</taxon>
        <taxon>Colwelliaceae</taxon>
        <taxon>Colwellia</taxon>
    </lineage>
</organism>
<sequence length="240" mass="27383">MAAIYLIRHGQASFGKADYDQLSDKGRAQSHLLGKHWQSMPTPNKLYAGDLLRHGQTLEHFLQGYQTQDSAVTLHSGFNEFNHVELLTCYDPRWKSFADMAASIGDKTDANKIFQKEFSLALEQWVCGKYDDDYKESWTQFKKRCVSALHDVIAQEINTRSALNRNRVSKETCIFTSGGVIAVIIQYLLGLSDEKTLVINQQTRNTSVTKILFSENKLSIDYLNNYSHLTLAGEDWVTYR</sequence>
<protein>
    <submittedName>
        <fullName evidence="2">Histidine phosphatase family protein</fullName>
    </submittedName>
</protein>
<dbReference type="Proteomes" id="UP001139646">
    <property type="component" value="Unassembled WGS sequence"/>
</dbReference>